<dbReference type="PANTHER" id="PTHR11085">
    <property type="entry name" value="NAD-DEPENDENT PROTEIN DEACYLASE SIRTUIN-5, MITOCHONDRIAL-RELATED"/>
    <property type="match status" value="1"/>
</dbReference>
<keyword evidence="12" id="KW-1185">Reference proteome</keyword>
<evidence type="ECO:0000256" key="9">
    <source>
        <dbReference type="SAM" id="MobiDB-lite"/>
    </source>
</evidence>
<gene>
    <name evidence="11" type="ORF">PLOB_00046372</name>
</gene>
<feature type="domain" description="Deacetylase sirtuin-type" evidence="10">
    <location>
        <begin position="126"/>
        <end position="405"/>
    </location>
</feature>
<reference evidence="11 12" key="1">
    <citation type="submission" date="2022-05" db="EMBL/GenBank/DDBJ databases">
        <authorList>
            <consortium name="Genoscope - CEA"/>
            <person name="William W."/>
        </authorList>
    </citation>
    <scope>NUCLEOTIDE SEQUENCE [LARGE SCALE GENOMIC DNA]</scope>
</reference>
<keyword evidence="2" id="KW-0808">Transferase</keyword>
<comment type="cofactor">
    <cofactor evidence="1">
        <name>Zn(2+)</name>
        <dbReference type="ChEBI" id="CHEBI:29105"/>
    </cofactor>
</comment>
<feature type="binding site" evidence="8">
    <location>
        <position position="291"/>
    </location>
    <ligand>
        <name>Zn(2+)</name>
        <dbReference type="ChEBI" id="CHEBI:29105"/>
    </ligand>
</feature>
<sequence length="509" mass="55943">MLDDNNGVCDFSTANQQQPYFISSTQEQQLSERAHQTLQKYVFIFRLFSDKPPSENQDEGSIGDSGEHQSDEKNQDDSSAEASGGKPKDGISLNALQKFLQSLQISAGTGVKNGEANEEEKEKPVQLLDAVTFEGIAKFIRSGRCSKIIVMTGAGISTAAGIPDFRSPGTGLYDNLQKYDLPTPQAVFEINFFRSNPAPFFTLAKELYPGKFRPTISHYFIKLLSDKGLLQRNYTQNIDTLERVAGIPQEKIIEAHGSFHTAHCVGCQKEYPHEWIRDEVFADRIPYCSKCEGVVKPDIVFFGESLPERFHKHVTKDMSKCDLLIVMGTSLVVQPFASLVDRVPETTPRLLINKEKSGQQVDFFTLLMGGKSGFQFDSEDNYRDVMWQGTTDDGCVALADLLGWKDELLKLVKTAHKMIDSASRTPESRDANDQHTTAKTSVSKDSVEKQSTTAENAASPKRTLPKSKSPAGTSSNERTSKGSTPKGASGKSTSPAGPSVKGSKSKKSP</sequence>
<dbReference type="CDD" id="cd01408">
    <property type="entry name" value="SIRT1"/>
    <property type="match status" value="1"/>
</dbReference>
<dbReference type="InterPro" id="IPR003000">
    <property type="entry name" value="Sirtuin"/>
</dbReference>
<evidence type="ECO:0000256" key="2">
    <source>
        <dbReference type="ARBA" id="ARBA00022679"/>
    </source>
</evidence>
<keyword evidence="4 8" id="KW-0862">Zinc</keyword>
<dbReference type="PROSITE" id="PS50305">
    <property type="entry name" value="SIRTUIN"/>
    <property type="match status" value="1"/>
</dbReference>
<keyword evidence="3 8" id="KW-0479">Metal-binding</keyword>
<dbReference type="EMBL" id="CALNXK010000082">
    <property type="protein sequence ID" value="CAH3147959.1"/>
    <property type="molecule type" value="Genomic_DNA"/>
</dbReference>
<dbReference type="PANTHER" id="PTHR11085:SF6">
    <property type="entry name" value="NAD-DEPENDENT PROTEIN DEACETYLASE SIRTUIN-2"/>
    <property type="match status" value="1"/>
</dbReference>
<dbReference type="Proteomes" id="UP001159405">
    <property type="component" value="Unassembled WGS sequence"/>
</dbReference>
<dbReference type="InterPro" id="IPR026590">
    <property type="entry name" value="Ssirtuin_cat_dom"/>
</dbReference>
<evidence type="ECO:0000256" key="1">
    <source>
        <dbReference type="ARBA" id="ARBA00001947"/>
    </source>
</evidence>
<evidence type="ECO:0000256" key="8">
    <source>
        <dbReference type="PROSITE-ProRule" id="PRU00236"/>
    </source>
</evidence>
<comment type="catalytic activity">
    <reaction evidence="7">
        <text>N(6)-tetradecanoyl-L-lysyl-[protein] + NAD(+) + H2O = 2''-O-tetradecanoyl-ADP-D-ribose + nicotinamide + L-lysyl-[protein]</text>
        <dbReference type="Rhea" id="RHEA:70567"/>
        <dbReference type="Rhea" id="RHEA-COMP:9752"/>
        <dbReference type="Rhea" id="RHEA-COMP:15437"/>
        <dbReference type="ChEBI" id="CHEBI:15377"/>
        <dbReference type="ChEBI" id="CHEBI:17154"/>
        <dbReference type="ChEBI" id="CHEBI:29969"/>
        <dbReference type="ChEBI" id="CHEBI:57540"/>
        <dbReference type="ChEBI" id="CHEBI:141129"/>
        <dbReference type="ChEBI" id="CHEBI:189674"/>
    </reaction>
    <physiologicalReaction direction="left-to-right" evidence="7">
        <dbReference type="Rhea" id="RHEA:70568"/>
    </physiologicalReaction>
</comment>
<dbReference type="Gene3D" id="3.40.50.1220">
    <property type="entry name" value="TPP-binding domain"/>
    <property type="match status" value="1"/>
</dbReference>
<feature type="compositionally biased region" description="Polar residues" evidence="9">
    <location>
        <begin position="434"/>
        <end position="456"/>
    </location>
</feature>
<name>A0ABN8PSR2_9CNID</name>
<feature type="region of interest" description="Disordered" evidence="9">
    <location>
        <begin position="51"/>
        <end position="87"/>
    </location>
</feature>
<organism evidence="11 12">
    <name type="scientific">Porites lobata</name>
    <dbReference type="NCBI Taxonomy" id="104759"/>
    <lineage>
        <taxon>Eukaryota</taxon>
        <taxon>Metazoa</taxon>
        <taxon>Cnidaria</taxon>
        <taxon>Anthozoa</taxon>
        <taxon>Hexacorallia</taxon>
        <taxon>Scleractinia</taxon>
        <taxon>Fungiina</taxon>
        <taxon>Poritidae</taxon>
        <taxon>Porites</taxon>
    </lineage>
</organism>
<dbReference type="InterPro" id="IPR050134">
    <property type="entry name" value="NAD-dep_sirtuin_deacylases"/>
</dbReference>
<evidence type="ECO:0000256" key="4">
    <source>
        <dbReference type="ARBA" id="ARBA00022833"/>
    </source>
</evidence>
<feature type="compositionally biased region" description="Basic and acidic residues" evidence="9">
    <location>
        <begin position="65"/>
        <end position="76"/>
    </location>
</feature>
<evidence type="ECO:0000313" key="12">
    <source>
        <dbReference type="Proteomes" id="UP001159405"/>
    </source>
</evidence>
<protein>
    <recommendedName>
        <fullName evidence="10">Deacetylase sirtuin-type domain-containing protein</fullName>
    </recommendedName>
</protein>
<evidence type="ECO:0000256" key="6">
    <source>
        <dbReference type="ARBA" id="ARBA00048378"/>
    </source>
</evidence>
<evidence type="ECO:0000256" key="5">
    <source>
        <dbReference type="ARBA" id="ARBA00023027"/>
    </source>
</evidence>
<feature type="binding site" evidence="8">
    <location>
        <position position="264"/>
    </location>
    <ligand>
        <name>Zn(2+)</name>
        <dbReference type="ChEBI" id="CHEBI:29105"/>
    </ligand>
</feature>
<comment type="caution">
    <text evidence="11">The sequence shown here is derived from an EMBL/GenBank/DDBJ whole genome shotgun (WGS) entry which is preliminary data.</text>
</comment>
<evidence type="ECO:0000256" key="7">
    <source>
        <dbReference type="ARBA" id="ARBA00048905"/>
    </source>
</evidence>
<dbReference type="SUPFAM" id="SSF52467">
    <property type="entry name" value="DHS-like NAD/FAD-binding domain"/>
    <property type="match status" value="1"/>
</dbReference>
<dbReference type="Pfam" id="PF02146">
    <property type="entry name" value="SIR2"/>
    <property type="match status" value="1"/>
</dbReference>
<feature type="region of interest" description="Disordered" evidence="9">
    <location>
        <begin position="421"/>
        <end position="509"/>
    </location>
</feature>
<feature type="compositionally biased region" description="Polar residues" evidence="9">
    <location>
        <begin position="470"/>
        <end position="483"/>
    </location>
</feature>
<feature type="binding site" evidence="8">
    <location>
        <position position="267"/>
    </location>
    <ligand>
        <name>Zn(2+)</name>
        <dbReference type="ChEBI" id="CHEBI:29105"/>
    </ligand>
</feature>
<dbReference type="Gene3D" id="3.30.1600.10">
    <property type="entry name" value="SIR2/SIRT2 'Small Domain"/>
    <property type="match status" value="1"/>
</dbReference>
<accession>A0ABN8PSR2</accession>
<evidence type="ECO:0000259" key="10">
    <source>
        <dbReference type="PROSITE" id="PS50305"/>
    </source>
</evidence>
<dbReference type="InterPro" id="IPR026591">
    <property type="entry name" value="Sirtuin_cat_small_dom_sf"/>
</dbReference>
<feature type="active site" description="Proton acceptor" evidence="8">
    <location>
        <position position="256"/>
    </location>
</feature>
<dbReference type="InterPro" id="IPR029035">
    <property type="entry name" value="DHS-like_NAD/FAD-binding_dom"/>
</dbReference>
<feature type="binding site" evidence="8">
    <location>
        <position position="288"/>
    </location>
    <ligand>
        <name>Zn(2+)</name>
        <dbReference type="ChEBI" id="CHEBI:29105"/>
    </ligand>
</feature>
<proteinExistence type="predicted"/>
<evidence type="ECO:0000313" key="11">
    <source>
        <dbReference type="EMBL" id="CAH3147959.1"/>
    </source>
</evidence>
<comment type="catalytic activity">
    <reaction evidence="6">
        <text>N(6)-hexadecanoyl-L-lysyl-[protein] + NAD(+) + H2O = 2''-O-hexadecanoyl-ADP-D-ribose + nicotinamide + L-lysyl-[protein]</text>
        <dbReference type="Rhea" id="RHEA:70563"/>
        <dbReference type="Rhea" id="RHEA-COMP:9752"/>
        <dbReference type="Rhea" id="RHEA-COMP:14175"/>
        <dbReference type="ChEBI" id="CHEBI:15377"/>
        <dbReference type="ChEBI" id="CHEBI:17154"/>
        <dbReference type="ChEBI" id="CHEBI:29969"/>
        <dbReference type="ChEBI" id="CHEBI:57540"/>
        <dbReference type="ChEBI" id="CHEBI:138936"/>
        <dbReference type="ChEBI" id="CHEBI:189673"/>
    </reaction>
    <physiologicalReaction direction="left-to-right" evidence="6">
        <dbReference type="Rhea" id="RHEA:70564"/>
    </physiologicalReaction>
</comment>
<evidence type="ECO:0000256" key="3">
    <source>
        <dbReference type="ARBA" id="ARBA00022723"/>
    </source>
</evidence>
<keyword evidence="5" id="KW-0520">NAD</keyword>